<evidence type="ECO:0000256" key="1">
    <source>
        <dbReference type="SAM" id="MobiDB-lite"/>
    </source>
</evidence>
<gene>
    <name evidence="2" type="ORF">M6B38_341265</name>
</gene>
<reference evidence="2" key="1">
    <citation type="journal article" date="2023" name="GigaByte">
        <title>Genome assembly of the bearded iris, Iris pallida Lam.</title>
        <authorList>
            <person name="Bruccoleri R.E."/>
            <person name="Oakeley E.J."/>
            <person name="Faust A.M.E."/>
            <person name="Altorfer M."/>
            <person name="Dessus-Babus S."/>
            <person name="Burckhardt D."/>
            <person name="Oertli M."/>
            <person name="Naumann U."/>
            <person name="Petersen F."/>
            <person name="Wong J."/>
        </authorList>
    </citation>
    <scope>NUCLEOTIDE SEQUENCE</scope>
    <source>
        <strain evidence="2">GSM-AAB239-AS_SAM_17_03QT</strain>
    </source>
</reference>
<reference evidence="2" key="2">
    <citation type="submission" date="2023-04" db="EMBL/GenBank/DDBJ databases">
        <authorList>
            <person name="Bruccoleri R.E."/>
            <person name="Oakeley E.J."/>
            <person name="Faust A.-M."/>
            <person name="Dessus-Babus S."/>
            <person name="Altorfer M."/>
            <person name="Burckhardt D."/>
            <person name="Oertli M."/>
            <person name="Naumann U."/>
            <person name="Petersen F."/>
            <person name="Wong J."/>
        </authorList>
    </citation>
    <scope>NUCLEOTIDE SEQUENCE</scope>
    <source>
        <strain evidence="2">GSM-AAB239-AS_SAM_17_03QT</strain>
        <tissue evidence="2">Leaf</tissue>
    </source>
</reference>
<accession>A0AAX6GY84</accession>
<keyword evidence="3" id="KW-1185">Reference proteome</keyword>
<name>A0AAX6GY84_IRIPA</name>
<feature type="region of interest" description="Disordered" evidence="1">
    <location>
        <begin position="59"/>
        <end position="81"/>
    </location>
</feature>
<feature type="compositionally biased region" description="Low complexity" evidence="1">
    <location>
        <begin position="59"/>
        <end position="73"/>
    </location>
</feature>
<dbReference type="Proteomes" id="UP001140949">
    <property type="component" value="Unassembled WGS sequence"/>
</dbReference>
<organism evidence="2 3">
    <name type="scientific">Iris pallida</name>
    <name type="common">Sweet iris</name>
    <dbReference type="NCBI Taxonomy" id="29817"/>
    <lineage>
        <taxon>Eukaryota</taxon>
        <taxon>Viridiplantae</taxon>
        <taxon>Streptophyta</taxon>
        <taxon>Embryophyta</taxon>
        <taxon>Tracheophyta</taxon>
        <taxon>Spermatophyta</taxon>
        <taxon>Magnoliopsida</taxon>
        <taxon>Liliopsida</taxon>
        <taxon>Asparagales</taxon>
        <taxon>Iridaceae</taxon>
        <taxon>Iridoideae</taxon>
        <taxon>Irideae</taxon>
        <taxon>Iris</taxon>
    </lineage>
</organism>
<dbReference type="EMBL" id="JANAVB010015300">
    <property type="protein sequence ID" value="KAJ6833265.1"/>
    <property type="molecule type" value="Genomic_DNA"/>
</dbReference>
<evidence type="ECO:0000313" key="3">
    <source>
        <dbReference type="Proteomes" id="UP001140949"/>
    </source>
</evidence>
<proteinExistence type="predicted"/>
<evidence type="ECO:0000313" key="2">
    <source>
        <dbReference type="EMBL" id="KAJ6833265.1"/>
    </source>
</evidence>
<comment type="caution">
    <text evidence="2">The sequence shown here is derived from an EMBL/GenBank/DDBJ whole genome shotgun (WGS) entry which is preliminary data.</text>
</comment>
<dbReference type="AlphaFoldDB" id="A0AAX6GY84"/>
<sequence>MKAVTRRQTTSIQWWRMPRWLDSGFGSTVINSRSGGSWHGPRGDVFSLERCSQWSKNSSVASSRRSRSALVSRSRCRSQGF</sequence>
<protein>
    <submittedName>
        <fullName evidence="2">Uncharacterized protein</fullName>
    </submittedName>
</protein>